<reference evidence="1 2" key="1">
    <citation type="submission" date="2019-11" db="EMBL/GenBank/DDBJ databases">
        <title>Paenibacillus monticola sp. nov., a novel PGPR strain isolated from mountain sample in China.</title>
        <authorList>
            <person name="Zhao Q."/>
            <person name="Li H.-P."/>
            <person name="Zhang J.-L."/>
        </authorList>
    </citation>
    <scope>NUCLEOTIDE SEQUENCE [LARGE SCALE GENOMIC DNA]</scope>
    <source>
        <strain evidence="1 2">LC-T2</strain>
    </source>
</reference>
<evidence type="ECO:0008006" key="3">
    <source>
        <dbReference type="Google" id="ProtNLM"/>
    </source>
</evidence>
<evidence type="ECO:0000313" key="1">
    <source>
        <dbReference type="EMBL" id="MRN54440.1"/>
    </source>
</evidence>
<gene>
    <name evidence="1" type="ORF">GJB61_15750</name>
</gene>
<sequence length="210" mass="24692">MAIDQIIYWIGGSACSGKSTLAKRYADKYGLELYACDEYYDKHMQNISRDKQPAMHKVSMMNPNEAFYTRDVQEQLRVYLQFFKEDFLLVLEDLAARPNVPIVVEGNQLLPHLVLPHLRPNHKGIWIIPSERFQREHYSQRSWIQELLQQTEDPTVSFNNWMSRDVLFAELIQQEANHLKLNLLKVDGVKSLQDNFELIEEYFSIGKNEN</sequence>
<evidence type="ECO:0000313" key="2">
    <source>
        <dbReference type="Proteomes" id="UP000463051"/>
    </source>
</evidence>
<organism evidence="1 2">
    <name type="scientific">Paenibacillus monticola</name>
    <dbReference type="NCBI Taxonomy" id="2666075"/>
    <lineage>
        <taxon>Bacteria</taxon>
        <taxon>Bacillati</taxon>
        <taxon>Bacillota</taxon>
        <taxon>Bacilli</taxon>
        <taxon>Bacillales</taxon>
        <taxon>Paenibacillaceae</taxon>
        <taxon>Paenibacillus</taxon>
    </lineage>
</organism>
<proteinExistence type="predicted"/>
<dbReference type="CDD" id="cd02019">
    <property type="entry name" value="NK"/>
    <property type="match status" value="1"/>
</dbReference>
<name>A0A7X2H6P2_9BACL</name>
<dbReference type="Proteomes" id="UP000463051">
    <property type="component" value="Unassembled WGS sequence"/>
</dbReference>
<dbReference type="AlphaFoldDB" id="A0A7X2H6P2"/>
<keyword evidence="2" id="KW-1185">Reference proteome</keyword>
<comment type="caution">
    <text evidence="1">The sequence shown here is derived from an EMBL/GenBank/DDBJ whole genome shotgun (WGS) entry which is preliminary data.</text>
</comment>
<dbReference type="Gene3D" id="3.40.50.300">
    <property type="entry name" value="P-loop containing nucleotide triphosphate hydrolases"/>
    <property type="match status" value="1"/>
</dbReference>
<dbReference type="RefSeq" id="WP_154119566.1">
    <property type="nucleotide sequence ID" value="NZ_WJXB01000005.1"/>
</dbReference>
<accession>A0A7X2H6P2</accession>
<dbReference type="EMBL" id="WJXB01000005">
    <property type="protein sequence ID" value="MRN54440.1"/>
    <property type="molecule type" value="Genomic_DNA"/>
</dbReference>
<dbReference type="InterPro" id="IPR027417">
    <property type="entry name" value="P-loop_NTPase"/>
</dbReference>
<dbReference type="SUPFAM" id="SSF52540">
    <property type="entry name" value="P-loop containing nucleoside triphosphate hydrolases"/>
    <property type="match status" value="1"/>
</dbReference>
<protein>
    <recommendedName>
        <fullName evidence="3">Phosphoribulokinase/uridine kinase domain-containing protein</fullName>
    </recommendedName>
</protein>